<evidence type="ECO:0000259" key="3">
    <source>
        <dbReference type="PROSITE" id="PS50222"/>
    </source>
</evidence>
<dbReference type="CDD" id="cd00051">
    <property type="entry name" value="EFh"/>
    <property type="match status" value="2"/>
</dbReference>
<dbReference type="EMBL" id="CP111021">
    <property type="protein sequence ID" value="WAR16955.1"/>
    <property type="molecule type" value="Genomic_DNA"/>
</dbReference>
<evidence type="ECO:0000256" key="1">
    <source>
        <dbReference type="ARBA" id="ARBA00022737"/>
    </source>
</evidence>
<keyword evidence="5" id="KW-1185">Reference proteome</keyword>
<dbReference type="InterPro" id="IPR002048">
    <property type="entry name" value="EF_hand_dom"/>
</dbReference>
<protein>
    <submittedName>
        <fullName evidence="4">CALM-like protein</fullName>
    </submittedName>
</protein>
<dbReference type="PANTHER" id="PTHR23048:SF0">
    <property type="entry name" value="CALMODULIN LIKE 3"/>
    <property type="match status" value="1"/>
</dbReference>
<keyword evidence="2" id="KW-0106">Calcium</keyword>
<keyword evidence="1" id="KW-0677">Repeat</keyword>
<feature type="domain" description="EF-hand" evidence="3">
    <location>
        <begin position="138"/>
        <end position="173"/>
    </location>
</feature>
<dbReference type="InterPro" id="IPR050230">
    <property type="entry name" value="CALM/Myosin/TropC-like"/>
</dbReference>
<organism evidence="4 5">
    <name type="scientific">Mya arenaria</name>
    <name type="common">Soft-shell clam</name>
    <dbReference type="NCBI Taxonomy" id="6604"/>
    <lineage>
        <taxon>Eukaryota</taxon>
        <taxon>Metazoa</taxon>
        <taxon>Spiralia</taxon>
        <taxon>Lophotrochozoa</taxon>
        <taxon>Mollusca</taxon>
        <taxon>Bivalvia</taxon>
        <taxon>Autobranchia</taxon>
        <taxon>Heteroconchia</taxon>
        <taxon>Euheterodonta</taxon>
        <taxon>Imparidentia</taxon>
        <taxon>Neoheterodontei</taxon>
        <taxon>Myida</taxon>
        <taxon>Myoidea</taxon>
        <taxon>Myidae</taxon>
        <taxon>Mya</taxon>
    </lineage>
</organism>
<dbReference type="PANTHER" id="PTHR23048">
    <property type="entry name" value="MYOSIN LIGHT CHAIN 1, 3"/>
    <property type="match status" value="1"/>
</dbReference>
<evidence type="ECO:0000313" key="5">
    <source>
        <dbReference type="Proteomes" id="UP001164746"/>
    </source>
</evidence>
<dbReference type="PROSITE" id="PS50222">
    <property type="entry name" value="EF_HAND_2"/>
    <property type="match status" value="4"/>
</dbReference>
<gene>
    <name evidence="4" type="ORF">MAR_031549</name>
</gene>
<dbReference type="SUPFAM" id="SSF47473">
    <property type="entry name" value="EF-hand"/>
    <property type="match status" value="1"/>
</dbReference>
<sequence>MDCFCVRRDTKTSAFFIYEIASKQMMTGMLPNSSVTKALDTPKILFFTDLDSQEALFGKYVLIPYLFKTEYSFVTYRLHAHTSMKAARASNKKPKQEEGETTMDKEIRELFRLFDTNNDRSISLQELGKVMRFLGMSPSEQEITDAMSALDTNENGRIEFQEFYKFMQAEMTKLNEADFTNNQDTVRSAFRTFDKDGNGYIDEKELRIAMKKLGEALTDKELDDMMKQADVDEDGKINYEEFVKIWCETT</sequence>
<name>A0ABY7F457_MYAAR</name>
<feature type="domain" description="EF-hand" evidence="3">
    <location>
        <begin position="217"/>
        <end position="250"/>
    </location>
</feature>
<evidence type="ECO:0000313" key="4">
    <source>
        <dbReference type="EMBL" id="WAR16955.1"/>
    </source>
</evidence>
<feature type="domain" description="EF-hand" evidence="3">
    <location>
        <begin position="102"/>
        <end position="137"/>
    </location>
</feature>
<dbReference type="Proteomes" id="UP001164746">
    <property type="component" value="Chromosome 10"/>
</dbReference>
<proteinExistence type="predicted"/>
<accession>A0ABY7F457</accession>
<evidence type="ECO:0000256" key="2">
    <source>
        <dbReference type="ARBA" id="ARBA00022837"/>
    </source>
</evidence>
<dbReference type="Gene3D" id="1.10.238.10">
    <property type="entry name" value="EF-hand"/>
    <property type="match status" value="2"/>
</dbReference>
<dbReference type="InterPro" id="IPR011992">
    <property type="entry name" value="EF-hand-dom_pair"/>
</dbReference>
<dbReference type="SMART" id="SM00054">
    <property type="entry name" value="EFh"/>
    <property type="match status" value="4"/>
</dbReference>
<feature type="domain" description="EF-hand" evidence="3">
    <location>
        <begin position="181"/>
        <end position="216"/>
    </location>
</feature>
<dbReference type="InterPro" id="IPR018247">
    <property type="entry name" value="EF_Hand_1_Ca_BS"/>
</dbReference>
<dbReference type="PROSITE" id="PS00018">
    <property type="entry name" value="EF_HAND_1"/>
    <property type="match status" value="4"/>
</dbReference>
<reference evidence="4" key="1">
    <citation type="submission" date="2022-11" db="EMBL/GenBank/DDBJ databases">
        <title>Centuries of genome instability and evolution in soft-shell clam transmissible cancer (bioRxiv).</title>
        <authorList>
            <person name="Hart S.F.M."/>
            <person name="Yonemitsu M.A."/>
            <person name="Giersch R.M."/>
            <person name="Beal B.F."/>
            <person name="Arriagada G."/>
            <person name="Davis B.W."/>
            <person name="Ostrander E.A."/>
            <person name="Goff S.P."/>
            <person name="Metzger M.J."/>
        </authorList>
    </citation>
    <scope>NUCLEOTIDE SEQUENCE</scope>
    <source>
        <strain evidence="4">MELC-2E11</strain>
        <tissue evidence="4">Siphon/mantle</tissue>
    </source>
</reference>
<dbReference type="Pfam" id="PF13499">
    <property type="entry name" value="EF-hand_7"/>
    <property type="match status" value="2"/>
</dbReference>